<proteinExistence type="predicted"/>
<dbReference type="Proteomes" id="UP000007842">
    <property type="component" value="Chromosome"/>
</dbReference>
<dbReference type="HOGENOM" id="CLU_176352_1_0_11"/>
<dbReference type="EMBL" id="CP003219">
    <property type="protein sequence ID" value="AEW96044.1"/>
    <property type="molecule type" value="Genomic_DNA"/>
</dbReference>
<evidence type="ECO:0000313" key="2">
    <source>
        <dbReference type="EMBL" id="AEW96044.1"/>
    </source>
</evidence>
<organism evidence="2 3">
    <name type="scientific">Streptantibioticus cattleyicolor (strain ATCC 35852 / DSM 46488 / JCM 4925 / NBRC 14057 / NRRL 8057)</name>
    <name type="common">Streptomyces cattleya</name>
    <dbReference type="NCBI Taxonomy" id="1003195"/>
    <lineage>
        <taxon>Bacteria</taxon>
        <taxon>Bacillati</taxon>
        <taxon>Actinomycetota</taxon>
        <taxon>Actinomycetes</taxon>
        <taxon>Kitasatosporales</taxon>
        <taxon>Streptomycetaceae</taxon>
        <taxon>Streptantibioticus</taxon>
    </lineage>
</organism>
<keyword evidence="3" id="KW-1185">Reference proteome</keyword>
<feature type="transmembrane region" description="Helical" evidence="1">
    <location>
        <begin position="29"/>
        <end position="49"/>
    </location>
</feature>
<evidence type="ECO:0000256" key="1">
    <source>
        <dbReference type="SAM" id="Phobius"/>
    </source>
</evidence>
<dbReference type="STRING" id="1003195.SCATT_36730"/>
<protein>
    <submittedName>
        <fullName evidence="2">Uncharacterized protein</fullName>
    </submittedName>
</protein>
<name>G8X053_STREN</name>
<keyword evidence="1" id="KW-0472">Membrane</keyword>
<accession>G8X053</accession>
<dbReference type="KEGG" id="scy:SCATT_36730"/>
<dbReference type="PATRIC" id="fig|1003195.29.peg.3664"/>
<gene>
    <name evidence="2" type="ordered locus">SCATT_36730</name>
</gene>
<reference evidence="3" key="1">
    <citation type="submission" date="2011-12" db="EMBL/GenBank/DDBJ databases">
        <title>Complete genome sequence of Streptomyces cattleya strain DSM 46488.</title>
        <authorList>
            <person name="Ou H.-Y."/>
            <person name="Li P."/>
            <person name="Zhao C."/>
            <person name="O'Hagan D."/>
            <person name="Deng Z."/>
        </authorList>
    </citation>
    <scope>NUCLEOTIDE SEQUENCE [LARGE SCALE GENOMIC DNA]</scope>
    <source>
        <strain evidence="3">ATCC 35852 / DSM 46488 / JCM 4925 / NBRC 14057 / NRRL 8057</strain>
    </source>
</reference>
<sequence>MAGLVFLAVAAGFALDVAGAWHPRVTLLVPVVLGGMALAAVTGAVTGAVREHRARDDG</sequence>
<keyword evidence="1" id="KW-1133">Transmembrane helix</keyword>
<evidence type="ECO:0000313" key="3">
    <source>
        <dbReference type="Proteomes" id="UP000007842"/>
    </source>
</evidence>
<dbReference type="AlphaFoldDB" id="G8X053"/>
<keyword evidence="1" id="KW-0812">Transmembrane</keyword>